<keyword evidence="2" id="KW-0560">Oxidoreductase</keyword>
<feature type="domain" description="NAD-dependent epimerase/dehydratase" evidence="3">
    <location>
        <begin position="10"/>
        <end position="89"/>
    </location>
</feature>
<dbReference type="PANTHER" id="PTHR10366">
    <property type="entry name" value="NAD DEPENDENT EPIMERASE/DEHYDRATASE"/>
    <property type="match status" value="1"/>
</dbReference>
<keyword evidence="1" id="KW-0521">NADP</keyword>
<dbReference type="AlphaFoldDB" id="A0A2I0HRE1"/>
<dbReference type="SUPFAM" id="SSF51735">
    <property type="entry name" value="NAD(P)-binding Rossmann-fold domains"/>
    <property type="match status" value="1"/>
</dbReference>
<dbReference type="GO" id="GO:0016616">
    <property type="term" value="F:oxidoreductase activity, acting on the CH-OH group of donors, NAD or NADP as acceptor"/>
    <property type="evidence" value="ECO:0007669"/>
    <property type="project" value="TreeGrafter"/>
</dbReference>
<keyword evidence="5" id="KW-1185">Reference proteome</keyword>
<organism evidence="4 5">
    <name type="scientific">Punica granatum</name>
    <name type="common">Pomegranate</name>
    <dbReference type="NCBI Taxonomy" id="22663"/>
    <lineage>
        <taxon>Eukaryota</taxon>
        <taxon>Viridiplantae</taxon>
        <taxon>Streptophyta</taxon>
        <taxon>Embryophyta</taxon>
        <taxon>Tracheophyta</taxon>
        <taxon>Spermatophyta</taxon>
        <taxon>Magnoliopsida</taxon>
        <taxon>eudicotyledons</taxon>
        <taxon>Gunneridae</taxon>
        <taxon>Pentapetalae</taxon>
        <taxon>rosids</taxon>
        <taxon>malvids</taxon>
        <taxon>Myrtales</taxon>
        <taxon>Lythraceae</taxon>
        <taxon>Punica</taxon>
    </lineage>
</organism>
<evidence type="ECO:0000259" key="3">
    <source>
        <dbReference type="Pfam" id="PF01370"/>
    </source>
</evidence>
<evidence type="ECO:0000313" key="4">
    <source>
        <dbReference type="EMBL" id="PKI33826.1"/>
    </source>
</evidence>
<dbReference type="InterPro" id="IPR001509">
    <property type="entry name" value="Epimerase_deHydtase"/>
</dbReference>
<dbReference type="InterPro" id="IPR050425">
    <property type="entry name" value="NAD(P)_dehydrat-like"/>
</dbReference>
<evidence type="ECO:0000256" key="1">
    <source>
        <dbReference type="ARBA" id="ARBA00022857"/>
    </source>
</evidence>
<accession>A0A2I0HRE1</accession>
<dbReference type="InterPro" id="IPR036291">
    <property type="entry name" value="NAD(P)-bd_dom_sf"/>
</dbReference>
<proteinExistence type="predicted"/>
<dbReference type="Gene3D" id="3.40.50.720">
    <property type="entry name" value="NAD(P)-binding Rossmann-like Domain"/>
    <property type="match status" value="1"/>
</dbReference>
<evidence type="ECO:0000313" key="5">
    <source>
        <dbReference type="Proteomes" id="UP000233551"/>
    </source>
</evidence>
<gene>
    <name evidence="4" type="ORF">CRG98_045778</name>
</gene>
<evidence type="ECO:0000256" key="2">
    <source>
        <dbReference type="ARBA" id="ARBA00023002"/>
    </source>
</evidence>
<sequence>MEMELENKRVCVTGAGGFVAPWWIVKLLLSKGYIVRGTMRDPKDEKYAALNKLERASDNLKHFQADLRDYDSLVAIMGCAGVFHAACPVPTSTLANPEARAGSEAKVRRVVYISFVAAVGMNPNWPKDRAKDETCWSDKEYCNATQPVLNFSTMLLLKFLKGIYIQIEQVLCTDKGGSIVWCLLRISCRVTLSLVLGSFVESQYRHWLRSDKLQKLGLDSYGEFYEEAALLD</sequence>
<dbReference type="STRING" id="22663.A0A2I0HRE1"/>
<comment type="caution">
    <text evidence="4">The sequence shown here is derived from an EMBL/GenBank/DDBJ whole genome shotgun (WGS) entry which is preliminary data.</text>
</comment>
<dbReference type="Proteomes" id="UP000233551">
    <property type="component" value="Unassembled WGS sequence"/>
</dbReference>
<dbReference type="EMBL" id="PGOL01006290">
    <property type="protein sequence ID" value="PKI33826.1"/>
    <property type="molecule type" value="Genomic_DNA"/>
</dbReference>
<protein>
    <recommendedName>
        <fullName evidence="3">NAD-dependent epimerase/dehydratase domain-containing protein</fullName>
    </recommendedName>
</protein>
<dbReference type="PANTHER" id="PTHR10366:SF776">
    <property type="entry name" value="NAD(P)-BINDING ROSSMANN-FOLD SUPERFAMILY PROTEIN"/>
    <property type="match status" value="1"/>
</dbReference>
<name>A0A2I0HRE1_PUNGR</name>
<dbReference type="Pfam" id="PF01370">
    <property type="entry name" value="Epimerase"/>
    <property type="match status" value="1"/>
</dbReference>
<reference evidence="4 5" key="1">
    <citation type="submission" date="2017-11" db="EMBL/GenBank/DDBJ databases">
        <title>De-novo sequencing of pomegranate (Punica granatum L.) genome.</title>
        <authorList>
            <person name="Akparov Z."/>
            <person name="Amiraslanov A."/>
            <person name="Hajiyeva S."/>
            <person name="Abbasov M."/>
            <person name="Kaur K."/>
            <person name="Hamwieh A."/>
            <person name="Solovyev V."/>
            <person name="Salamov A."/>
            <person name="Braich B."/>
            <person name="Kosarev P."/>
            <person name="Mahmoud A."/>
            <person name="Hajiyev E."/>
            <person name="Babayeva S."/>
            <person name="Izzatullayeva V."/>
            <person name="Mammadov A."/>
            <person name="Mammadov A."/>
            <person name="Sharifova S."/>
            <person name="Ojaghi J."/>
            <person name="Eynullazada K."/>
            <person name="Bayramov B."/>
            <person name="Abdulazimova A."/>
            <person name="Shahmuradov I."/>
        </authorList>
    </citation>
    <scope>NUCLEOTIDE SEQUENCE [LARGE SCALE GENOMIC DNA]</scope>
    <source>
        <strain evidence="5">cv. AG2017</strain>
        <tissue evidence="4">Leaf</tissue>
    </source>
</reference>